<keyword evidence="4 9" id="KW-0812">Transmembrane</keyword>
<dbReference type="RefSeq" id="WP_015724917.1">
    <property type="nucleotide sequence ID" value="NC_014972.1"/>
</dbReference>
<dbReference type="GO" id="GO:0044781">
    <property type="term" value="P:bacterial-type flagellum organization"/>
    <property type="evidence" value="ECO:0007669"/>
    <property type="project" value="InterPro"/>
</dbReference>
<evidence type="ECO:0000313" key="11">
    <source>
        <dbReference type="EMBL" id="ADW18379.1"/>
    </source>
</evidence>
<dbReference type="PANTHER" id="PTHR38766">
    <property type="entry name" value="FLAGELLAR PROTEIN FLIO"/>
    <property type="match status" value="1"/>
</dbReference>
<feature type="signal peptide" evidence="10">
    <location>
        <begin position="1"/>
        <end position="19"/>
    </location>
</feature>
<dbReference type="Pfam" id="PF04347">
    <property type="entry name" value="FliO"/>
    <property type="match status" value="1"/>
</dbReference>
<dbReference type="InterPro" id="IPR022781">
    <property type="entry name" value="Flagellar_biosynth_FliO"/>
</dbReference>
<evidence type="ECO:0000313" key="12">
    <source>
        <dbReference type="Proteomes" id="UP000006365"/>
    </source>
</evidence>
<keyword evidence="3" id="KW-1003">Cell membrane</keyword>
<evidence type="ECO:0000256" key="2">
    <source>
        <dbReference type="ARBA" id="ARBA00004236"/>
    </source>
</evidence>
<evidence type="ECO:0000256" key="10">
    <source>
        <dbReference type="SAM" id="SignalP"/>
    </source>
</evidence>
<comment type="subcellular location">
    <subcellularLocation>
        <location evidence="1">Bacterial flagellum basal body</location>
    </subcellularLocation>
    <subcellularLocation>
        <location evidence="2">Cell membrane</location>
    </subcellularLocation>
</comment>
<dbReference type="KEGG" id="dpr:Despr_2235"/>
<dbReference type="GO" id="GO:0009425">
    <property type="term" value="C:bacterial-type flagellum basal body"/>
    <property type="evidence" value="ECO:0007669"/>
    <property type="project" value="UniProtKB-SubCell"/>
</dbReference>
<evidence type="ECO:0000256" key="5">
    <source>
        <dbReference type="ARBA" id="ARBA00022989"/>
    </source>
</evidence>
<dbReference type="InterPro" id="IPR052205">
    <property type="entry name" value="FliO/MopB"/>
</dbReference>
<evidence type="ECO:0000256" key="8">
    <source>
        <dbReference type="ARBA" id="ARBA00037937"/>
    </source>
</evidence>
<keyword evidence="10" id="KW-0732">Signal</keyword>
<evidence type="ECO:0000256" key="7">
    <source>
        <dbReference type="ARBA" id="ARBA00023143"/>
    </source>
</evidence>
<feature type="chain" id="PRO_5030946955" description="Flagellar protein" evidence="10">
    <location>
        <begin position="20"/>
        <end position="125"/>
    </location>
</feature>
<dbReference type="EMBL" id="CP002364">
    <property type="protein sequence ID" value="ADW18379.1"/>
    <property type="molecule type" value="Genomic_DNA"/>
</dbReference>
<dbReference type="Proteomes" id="UP000006365">
    <property type="component" value="Chromosome"/>
</dbReference>
<name>A0A7U3YN07_DESPD</name>
<proteinExistence type="inferred from homology"/>
<dbReference type="PANTHER" id="PTHR38766:SF1">
    <property type="entry name" value="FLAGELLAR PROTEIN FLIO"/>
    <property type="match status" value="1"/>
</dbReference>
<gene>
    <name evidence="11" type="ordered locus">Despr_2235</name>
</gene>
<evidence type="ECO:0000256" key="4">
    <source>
        <dbReference type="ARBA" id="ARBA00022692"/>
    </source>
</evidence>
<evidence type="ECO:0000256" key="1">
    <source>
        <dbReference type="ARBA" id="ARBA00004117"/>
    </source>
</evidence>
<accession>A0A7U3YN07</accession>
<organism evidence="11 12">
    <name type="scientific">Desulfobulbus propionicus (strain ATCC 33891 / DSM 2032 / VKM B-1956 / 1pr3)</name>
    <dbReference type="NCBI Taxonomy" id="577650"/>
    <lineage>
        <taxon>Bacteria</taxon>
        <taxon>Pseudomonadati</taxon>
        <taxon>Thermodesulfobacteriota</taxon>
        <taxon>Desulfobulbia</taxon>
        <taxon>Desulfobulbales</taxon>
        <taxon>Desulfobulbaceae</taxon>
        <taxon>Desulfobulbus</taxon>
    </lineage>
</organism>
<evidence type="ECO:0000256" key="9">
    <source>
        <dbReference type="SAM" id="Phobius"/>
    </source>
</evidence>
<dbReference type="GO" id="GO:0005886">
    <property type="term" value="C:plasma membrane"/>
    <property type="evidence" value="ECO:0007669"/>
    <property type="project" value="UniProtKB-SubCell"/>
</dbReference>
<protein>
    <recommendedName>
        <fullName evidence="13">Flagellar protein</fullName>
    </recommendedName>
</protein>
<feature type="transmembrane region" description="Helical" evidence="9">
    <location>
        <begin position="29"/>
        <end position="50"/>
    </location>
</feature>
<comment type="similarity">
    <text evidence="8">Belongs to the FliO/MopB family.</text>
</comment>
<keyword evidence="6 9" id="KW-0472">Membrane</keyword>
<keyword evidence="7" id="KW-0975">Bacterial flagellum</keyword>
<evidence type="ECO:0008006" key="13">
    <source>
        <dbReference type="Google" id="ProtNLM"/>
    </source>
</evidence>
<evidence type="ECO:0000256" key="6">
    <source>
        <dbReference type="ARBA" id="ARBA00023136"/>
    </source>
</evidence>
<sequence>MRWSSALLFLTVLPATARAAESASMGAAMLQMSWALLVVVGLILAVYALARKRMLLGKIGGRAITVVELRPLLPKTTLALIEVRGREYLLGISANNIQLLADLSDPPKNPERAAADFETVLAQTQ</sequence>
<keyword evidence="12" id="KW-1185">Reference proteome</keyword>
<evidence type="ECO:0000256" key="3">
    <source>
        <dbReference type="ARBA" id="ARBA00022475"/>
    </source>
</evidence>
<dbReference type="AlphaFoldDB" id="A0A7U3YN07"/>
<reference evidence="11 12" key="1">
    <citation type="journal article" date="2011" name="Stand. Genomic Sci.">
        <title>Complete genome sequence of Desulfobulbus propionicus type strain (1pr3).</title>
        <authorList>
            <person name="Pagani I."/>
            <person name="Lapidus A."/>
            <person name="Nolan M."/>
            <person name="Lucas S."/>
            <person name="Hammon N."/>
            <person name="Deshpande S."/>
            <person name="Cheng J.F."/>
            <person name="Chertkov O."/>
            <person name="Davenport K."/>
            <person name="Tapia R."/>
            <person name="Han C."/>
            <person name="Goodwin L."/>
            <person name="Pitluck S."/>
            <person name="Liolios K."/>
            <person name="Mavromatis K."/>
            <person name="Ivanova N."/>
            <person name="Mikhailova N."/>
            <person name="Pati A."/>
            <person name="Chen A."/>
            <person name="Palaniappan K."/>
            <person name="Land M."/>
            <person name="Hauser L."/>
            <person name="Chang Y.J."/>
            <person name="Jeffries C.D."/>
            <person name="Detter J.C."/>
            <person name="Brambilla E."/>
            <person name="Kannan K.P."/>
            <person name="Djao O.D."/>
            <person name="Rohde M."/>
            <person name="Pukall R."/>
            <person name="Spring S."/>
            <person name="Goker M."/>
            <person name="Sikorski J."/>
            <person name="Woyke T."/>
            <person name="Bristow J."/>
            <person name="Eisen J.A."/>
            <person name="Markowitz V."/>
            <person name="Hugenholtz P."/>
            <person name="Kyrpides N.C."/>
            <person name="Klenk H.P."/>
        </authorList>
    </citation>
    <scope>NUCLEOTIDE SEQUENCE [LARGE SCALE GENOMIC DNA]</scope>
    <source>
        <strain evidence="12">ATCC 33891 / DSM 2032 / 1pr3</strain>
    </source>
</reference>
<keyword evidence="5 9" id="KW-1133">Transmembrane helix</keyword>